<protein>
    <submittedName>
        <fullName evidence="2">Uncharacterized protein</fullName>
    </submittedName>
</protein>
<evidence type="ECO:0000313" key="3">
    <source>
        <dbReference type="Proteomes" id="UP000193240"/>
    </source>
</evidence>
<evidence type="ECO:0000313" key="2">
    <source>
        <dbReference type="EMBL" id="OSS55074.1"/>
    </source>
</evidence>
<gene>
    <name evidence="2" type="ORF">B5807_01815</name>
</gene>
<accession>A0A1Y2MG22</accession>
<reference evidence="2 3" key="1">
    <citation type="journal article" date="2017" name="Genome Announc.">
        <title>Genome sequence of the saprophytic ascomycete Epicoccum nigrum ICMP 19927 strain isolated from New Zealand.</title>
        <authorList>
            <person name="Fokin M."/>
            <person name="Fleetwood D."/>
            <person name="Weir B.S."/>
            <person name="Villas-Boas S.G."/>
        </authorList>
    </citation>
    <scope>NUCLEOTIDE SEQUENCE [LARGE SCALE GENOMIC DNA]</scope>
    <source>
        <strain evidence="2 3">ICMP 19927</strain>
    </source>
</reference>
<dbReference type="InParanoid" id="A0A1Y2MG22"/>
<dbReference type="Proteomes" id="UP000193240">
    <property type="component" value="Unassembled WGS sequence"/>
</dbReference>
<feature type="coiled-coil region" evidence="1">
    <location>
        <begin position="98"/>
        <end position="132"/>
    </location>
</feature>
<proteinExistence type="predicted"/>
<sequence length="138" mass="15488">MLPAATPTRHGHAAVGAIISSMEPYLPARLLVFLSRESIPPKTTEYLDQLKTALEHAMEVGVDAEFLIEGITEQLEERPEAMPEEKPERVRMVSDTKYKKAKAELAEANKKIQKLNEENNSLTLYVRKLEAQRAQSGD</sequence>
<dbReference type="EMBL" id="KZ107838">
    <property type="protein sequence ID" value="OSS55074.1"/>
    <property type="molecule type" value="Genomic_DNA"/>
</dbReference>
<organism evidence="2 3">
    <name type="scientific">Epicoccum nigrum</name>
    <name type="common">Soil fungus</name>
    <name type="synonym">Epicoccum purpurascens</name>
    <dbReference type="NCBI Taxonomy" id="105696"/>
    <lineage>
        <taxon>Eukaryota</taxon>
        <taxon>Fungi</taxon>
        <taxon>Dikarya</taxon>
        <taxon>Ascomycota</taxon>
        <taxon>Pezizomycotina</taxon>
        <taxon>Dothideomycetes</taxon>
        <taxon>Pleosporomycetidae</taxon>
        <taxon>Pleosporales</taxon>
        <taxon>Pleosporineae</taxon>
        <taxon>Didymellaceae</taxon>
        <taxon>Epicoccum</taxon>
    </lineage>
</organism>
<name>A0A1Y2MG22_EPING</name>
<dbReference type="AlphaFoldDB" id="A0A1Y2MG22"/>
<keyword evidence="1" id="KW-0175">Coiled coil</keyword>
<keyword evidence="3" id="KW-1185">Reference proteome</keyword>
<evidence type="ECO:0000256" key="1">
    <source>
        <dbReference type="SAM" id="Coils"/>
    </source>
</evidence>